<keyword evidence="3" id="KW-1185">Reference proteome</keyword>
<dbReference type="Proteomes" id="UP000199079">
    <property type="component" value="Unassembled WGS sequence"/>
</dbReference>
<evidence type="ECO:0000313" key="3">
    <source>
        <dbReference type="Proteomes" id="UP000199079"/>
    </source>
</evidence>
<feature type="transmembrane region" description="Helical" evidence="1">
    <location>
        <begin position="37"/>
        <end position="54"/>
    </location>
</feature>
<evidence type="ECO:0000313" key="2">
    <source>
        <dbReference type="EMBL" id="SDY90400.1"/>
    </source>
</evidence>
<name>A0A1H3NP10_9EURY</name>
<reference evidence="3" key="1">
    <citation type="submission" date="2016-10" db="EMBL/GenBank/DDBJ databases">
        <authorList>
            <person name="Varghese N."/>
            <person name="Submissions S."/>
        </authorList>
    </citation>
    <scope>NUCLEOTIDE SEQUENCE [LARGE SCALE GENOMIC DNA]</scope>
    <source>
        <strain evidence="3">DC30,IBRC 10041,KCTC 4046</strain>
    </source>
</reference>
<keyword evidence="1" id="KW-1133">Transmembrane helix</keyword>
<protein>
    <submittedName>
        <fullName evidence="2">Uncharacterized protein</fullName>
    </submittedName>
</protein>
<proteinExistence type="predicted"/>
<accession>A0A1H3NP10</accession>
<gene>
    <name evidence="2" type="ORF">SAMN05216564_1147</name>
</gene>
<keyword evidence="1" id="KW-0812">Transmembrane</keyword>
<sequence>MKMSVQKALLIELFAILLALYGGFTVLAPDILGDRVAIYAGLYLGIFGLVYGLVGDRVVGAFQNDT</sequence>
<organism evidence="2 3">
    <name type="scientific">Halopenitus persicus</name>
    <dbReference type="NCBI Taxonomy" id="1048396"/>
    <lineage>
        <taxon>Archaea</taxon>
        <taxon>Methanobacteriati</taxon>
        <taxon>Methanobacteriota</taxon>
        <taxon>Stenosarchaea group</taxon>
        <taxon>Halobacteria</taxon>
        <taxon>Halobacteriales</taxon>
        <taxon>Haloferacaceae</taxon>
        <taxon>Halopenitus</taxon>
    </lineage>
</organism>
<dbReference type="EMBL" id="FNPC01000014">
    <property type="protein sequence ID" value="SDY90400.1"/>
    <property type="molecule type" value="Genomic_DNA"/>
</dbReference>
<evidence type="ECO:0000256" key="1">
    <source>
        <dbReference type="SAM" id="Phobius"/>
    </source>
</evidence>
<keyword evidence="1" id="KW-0472">Membrane</keyword>
<dbReference type="AlphaFoldDB" id="A0A1H3NP10"/>